<evidence type="ECO:0000256" key="1">
    <source>
        <dbReference type="ARBA" id="ARBA00022679"/>
    </source>
</evidence>
<dbReference type="PANTHER" id="PTHR43800">
    <property type="entry name" value="PEPTIDYL-LYSINE N-ACETYLTRANSFERASE YJAB"/>
    <property type="match status" value="1"/>
</dbReference>
<dbReference type="PANTHER" id="PTHR43800:SF1">
    <property type="entry name" value="PEPTIDYL-LYSINE N-ACETYLTRANSFERASE YJAB"/>
    <property type="match status" value="1"/>
</dbReference>
<dbReference type="GO" id="GO:0016747">
    <property type="term" value="F:acyltransferase activity, transferring groups other than amino-acyl groups"/>
    <property type="evidence" value="ECO:0007669"/>
    <property type="project" value="InterPro"/>
</dbReference>
<dbReference type="InterPro" id="IPR016181">
    <property type="entry name" value="Acyl_CoA_acyltransferase"/>
</dbReference>
<dbReference type="Pfam" id="PF13508">
    <property type="entry name" value="Acetyltransf_7"/>
    <property type="match status" value="1"/>
</dbReference>
<keyword evidence="2" id="KW-0012">Acyltransferase</keyword>
<keyword evidence="1 4" id="KW-0808">Transferase</keyword>
<dbReference type="eggNOG" id="COG0454">
    <property type="taxonomic scope" value="Bacteria"/>
</dbReference>
<dbReference type="EMBL" id="AMSI01000002">
    <property type="protein sequence ID" value="EKF43747.1"/>
    <property type="molecule type" value="Genomic_DNA"/>
</dbReference>
<name>K2PRQ8_9HYPH</name>
<dbReference type="Gene3D" id="3.40.630.30">
    <property type="match status" value="1"/>
</dbReference>
<sequence>MKMQFDPVIRAYERGDSKRILDIWLAASRVGHPFLGDEVLLRQRQIVEELYLDQAEIWVAEQAGQVVGFIGLLDTFIGGLFVDPQRHGGGHARTLVEHAFRLKPFLELEVYAANPVAPGFYRHLGFEEVERRPQDDDGRPFELIRMRWG</sequence>
<evidence type="ECO:0000313" key="4">
    <source>
        <dbReference type="EMBL" id="EKF43747.1"/>
    </source>
</evidence>
<dbReference type="SUPFAM" id="SSF55729">
    <property type="entry name" value="Acyl-CoA N-acyltransferases (Nat)"/>
    <property type="match status" value="1"/>
</dbReference>
<dbReference type="STRING" id="721133.SAMN05216176_101715"/>
<dbReference type="InterPro" id="IPR000182">
    <property type="entry name" value="GNAT_dom"/>
</dbReference>
<keyword evidence="5" id="KW-1185">Reference proteome</keyword>
<dbReference type="PROSITE" id="PS51186">
    <property type="entry name" value="GNAT"/>
    <property type="match status" value="1"/>
</dbReference>
<dbReference type="RefSeq" id="WP_009755882.1">
    <property type="nucleotide sequence ID" value="NZ_AMSI01000002.1"/>
</dbReference>
<feature type="domain" description="N-acetyltransferase" evidence="3">
    <location>
        <begin position="7"/>
        <end position="148"/>
    </location>
</feature>
<reference evidence="4 5" key="1">
    <citation type="journal article" date="2012" name="J. Bacteriol.">
        <title>Genome Sequence of Nitratireductor indicus Type Strain C115.</title>
        <authorList>
            <person name="Lai Q."/>
            <person name="Li G."/>
            <person name="Yu Z."/>
            <person name="Shao Z."/>
        </authorList>
    </citation>
    <scope>NUCLEOTIDE SEQUENCE [LARGE SCALE GENOMIC DNA]</scope>
    <source>
        <strain evidence="4 5">C115</strain>
    </source>
</reference>
<evidence type="ECO:0000259" key="3">
    <source>
        <dbReference type="PROSITE" id="PS51186"/>
    </source>
</evidence>
<dbReference type="AlphaFoldDB" id="K2PRQ8"/>
<dbReference type="CDD" id="cd04301">
    <property type="entry name" value="NAT_SF"/>
    <property type="match status" value="1"/>
</dbReference>
<organism evidence="4 5">
    <name type="scientific">Nitratireductor indicus C115</name>
    <dbReference type="NCBI Taxonomy" id="1231190"/>
    <lineage>
        <taxon>Bacteria</taxon>
        <taxon>Pseudomonadati</taxon>
        <taxon>Pseudomonadota</taxon>
        <taxon>Alphaproteobacteria</taxon>
        <taxon>Hyphomicrobiales</taxon>
        <taxon>Phyllobacteriaceae</taxon>
        <taxon>Nitratireductor</taxon>
    </lineage>
</organism>
<accession>K2PRQ8</accession>
<dbReference type="Proteomes" id="UP000007374">
    <property type="component" value="Unassembled WGS sequence"/>
</dbReference>
<evidence type="ECO:0000256" key="2">
    <source>
        <dbReference type="ARBA" id="ARBA00023315"/>
    </source>
</evidence>
<protein>
    <submittedName>
        <fullName evidence="4">GCN5-related N-acetyltransferase</fullName>
    </submittedName>
</protein>
<proteinExistence type="predicted"/>
<gene>
    <name evidence="4" type="ORF">NA8A_03005</name>
</gene>
<evidence type="ECO:0000313" key="5">
    <source>
        <dbReference type="Proteomes" id="UP000007374"/>
    </source>
</evidence>
<comment type="caution">
    <text evidence="4">The sequence shown here is derived from an EMBL/GenBank/DDBJ whole genome shotgun (WGS) entry which is preliminary data.</text>
</comment>